<name>A0ABW3N846_9FLAO</name>
<organism evidence="2 3">
    <name type="scientific">Winogradskyella litorisediminis</name>
    <dbReference type="NCBI Taxonomy" id="1156618"/>
    <lineage>
        <taxon>Bacteria</taxon>
        <taxon>Pseudomonadati</taxon>
        <taxon>Bacteroidota</taxon>
        <taxon>Flavobacteriia</taxon>
        <taxon>Flavobacteriales</taxon>
        <taxon>Flavobacteriaceae</taxon>
        <taxon>Winogradskyella</taxon>
    </lineage>
</organism>
<sequence>MELVVNTFETEPLPESKTSFDFTNEPLLNSNYKAAARQNLINSKKPSVYGMRNRLKFKQFNSVNAIGVALKLSVFIIAVTMIF</sequence>
<accession>A0ABW3N846</accession>
<evidence type="ECO:0000256" key="1">
    <source>
        <dbReference type="SAM" id="Phobius"/>
    </source>
</evidence>
<dbReference type="EMBL" id="JBHTJL010000009">
    <property type="protein sequence ID" value="MFD1063149.1"/>
    <property type="molecule type" value="Genomic_DNA"/>
</dbReference>
<feature type="transmembrane region" description="Helical" evidence="1">
    <location>
        <begin position="62"/>
        <end position="82"/>
    </location>
</feature>
<evidence type="ECO:0000313" key="3">
    <source>
        <dbReference type="Proteomes" id="UP001597013"/>
    </source>
</evidence>
<keyword evidence="1" id="KW-0472">Membrane</keyword>
<protein>
    <submittedName>
        <fullName evidence="2">Uncharacterized protein</fullName>
    </submittedName>
</protein>
<proteinExistence type="predicted"/>
<keyword evidence="1" id="KW-0812">Transmembrane</keyword>
<dbReference type="RefSeq" id="WP_386129640.1">
    <property type="nucleotide sequence ID" value="NZ_JBHTJL010000009.1"/>
</dbReference>
<comment type="caution">
    <text evidence="2">The sequence shown here is derived from an EMBL/GenBank/DDBJ whole genome shotgun (WGS) entry which is preliminary data.</text>
</comment>
<keyword evidence="3" id="KW-1185">Reference proteome</keyword>
<gene>
    <name evidence="2" type="ORF">ACFQ1Q_07810</name>
</gene>
<evidence type="ECO:0000313" key="2">
    <source>
        <dbReference type="EMBL" id="MFD1063149.1"/>
    </source>
</evidence>
<keyword evidence="1" id="KW-1133">Transmembrane helix</keyword>
<reference evidence="3" key="1">
    <citation type="journal article" date="2019" name="Int. J. Syst. Evol. Microbiol.">
        <title>The Global Catalogue of Microorganisms (GCM) 10K type strain sequencing project: providing services to taxonomists for standard genome sequencing and annotation.</title>
        <authorList>
            <consortium name="The Broad Institute Genomics Platform"/>
            <consortium name="The Broad Institute Genome Sequencing Center for Infectious Disease"/>
            <person name="Wu L."/>
            <person name="Ma J."/>
        </authorList>
    </citation>
    <scope>NUCLEOTIDE SEQUENCE [LARGE SCALE GENOMIC DNA]</scope>
    <source>
        <strain evidence="3">CCUG 62215</strain>
    </source>
</reference>
<dbReference type="Proteomes" id="UP001597013">
    <property type="component" value="Unassembled WGS sequence"/>
</dbReference>